<dbReference type="PANTHER" id="PTHR47143:SF4">
    <property type="entry name" value="TRANSIENT RECEPTOR POTENTIAL CATION CHANNEL PROTEIN PAINLESS"/>
    <property type="match status" value="1"/>
</dbReference>
<feature type="transmembrane region" description="Helical" evidence="12">
    <location>
        <begin position="498"/>
        <end position="517"/>
    </location>
</feature>
<evidence type="ECO:0000256" key="8">
    <source>
        <dbReference type="ARBA" id="ARBA00023065"/>
    </source>
</evidence>
<keyword evidence="6 12" id="KW-1133">Transmembrane helix</keyword>
<evidence type="ECO:0000256" key="1">
    <source>
        <dbReference type="ARBA" id="ARBA00004141"/>
    </source>
</evidence>
<dbReference type="AlphaFoldDB" id="A0AA38M2Q0"/>
<dbReference type="InterPro" id="IPR036770">
    <property type="entry name" value="Ankyrin_rpt-contain_sf"/>
</dbReference>
<evidence type="ECO:0000256" key="9">
    <source>
        <dbReference type="ARBA" id="ARBA00023136"/>
    </source>
</evidence>
<dbReference type="InterPro" id="IPR002110">
    <property type="entry name" value="Ankyrin_rpt"/>
</dbReference>
<evidence type="ECO:0000259" key="13">
    <source>
        <dbReference type="Pfam" id="PF00520"/>
    </source>
</evidence>
<keyword evidence="15" id="KW-1185">Reference proteome</keyword>
<feature type="transmembrane region" description="Helical" evidence="12">
    <location>
        <begin position="523"/>
        <end position="542"/>
    </location>
</feature>
<feature type="transmembrane region" description="Helical" evidence="12">
    <location>
        <begin position="554"/>
        <end position="574"/>
    </location>
</feature>
<keyword evidence="7 11" id="KW-0040">ANK repeat</keyword>
<dbReference type="InterPro" id="IPR052076">
    <property type="entry name" value="TRP_cation_channel"/>
</dbReference>
<protein>
    <recommendedName>
        <fullName evidence="13">Ion transport domain-containing protein</fullName>
    </recommendedName>
</protein>
<dbReference type="PROSITE" id="PS50297">
    <property type="entry name" value="ANK_REP_REGION"/>
    <property type="match status" value="1"/>
</dbReference>
<keyword evidence="5" id="KW-0677">Repeat</keyword>
<accession>A0AA38M2Q0</accession>
<feature type="transmembrane region" description="Helical" evidence="12">
    <location>
        <begin position="619"/>
        <end position="640"/>
    </location>
</feature>
<keyword evidence="10" id="KW-0407">Ion channel</keyword>
<evidence type="ECO:0000256" key="7">
    <source>
        <dbReference type="ARBA" id="ARBA00023043"/>
    </source>
</evidence>
<feature type="transmembrane region" description="Helical" evidence="12">
    <location>
        <begin position="580"/>
        <end position="599"/>
    </location>
</feature>
<keyword evidence="9 12" id="KW-0472">Membrane</keyword>
<dbReference type="Pfam" id="PF00023">
    <property type="entry name" value="Ank"/>
    <property type="match status" value="1"/>
</dbReference>
<evidence type="ECO:0000256" key="3">
    <source>
        <dbReference type="ARBA" id="ARBA00022606"/>
    </source>
</evidence>
<keyword evidence="8" id="KW-0406">Ion transport</keyword>
<evidence type="ECO:0000313" key="15">
    <source>
        <dbReference type="Proteomes" id="UP001168821"/>
    </source>
</evidence>
<dbReference type="Proteomes" id="UP001168821">
    <property type="component" value="Unassembled WGS sequence"/>
</dbReference>
<evidence type="ECO:0000256" key="4">
    <source>
        <dbReference type="ARBA" id="ARBA00022692"/>
    </source>
</evidence>
<dbReference type="InterPro" id="IPR005821">
    <property type="entry name" value="Ion_trans_dom"/>
</dbReference>
<dbReference type="GO" id="GO:0034703">
    <property type="term" value="C:cation channel complex"/>
    <property type="evidence" value="ECO:0007669"/>
    <property type="project" value="UniProtKB-ARBA"/>
</dbReference>
<feature type="domain" description="Ion transport" evidence="13">
    <location>
        <begin position="497"/>
        <end position="713"/>
    </location>
</feature>
<evidence type="ECO:0000256" key="2">
    <source>
        <dbReference type="ARBA" id="ARBA00022448"/>
    </source>
</evidence>
<keyword evidence="2" id="KW-0813">Transport</keyword>
<dbReference type="PROSITE" id="PS50088">
    <property type="entry name" value="ANK_REPEAT"/>
    <property type="match status" value="1"/>
</dbReference>
<feature type="repeat" description="ANK" evidence="11">
    <location>
        <begin position="371"/>
        <end position="403"/>
    </location>
</feature>
<evidence type="ECO:0000256" key="5">
    <source>
        <dbReference type="ARBA" id="ARBA00022737"/>
    </source>
</evidence>
<evidence type="ECO:0000313" key="14">
    <source>
        <dbReference type="EMBL" id="KAJ3641061.1"/>
    </source>
</evidence>
<feature type="transmembrane region" description="Helical" evidence="12">
    <location>
        <begin position="677"/>
        <end position="703"/>
    </location>
</feature>
<comment type="subcellular location">
    <subcellularLocation>
        <location evidence="1">Membrane</location>
        <topology evidence="1">Multi-pass membrane protein</topology>
    </subcellularLocation>
</comment>
<reference evidence="14" key="1">
    <citation type="journal article" date="2023" name="G3 (Bethesda)">
        <title>Whole genome assemblies of Zophobas morio and Tenebrio molitor.</title>
        <authorList>
            <person name="Kaur S."/>
            <person name="Stinson S.A."/>
            <person name="diCenzo G.C."/>
        </authorList>
    </citation>
    <scope>NUCLEOTIDE SEQUENCE</scope>
    <source>
        <strain evidence="14">QUZm001</strain>
    </source>
</reference>
<name>A0AA38M2Q0_9CUCU</name>
<comment type="caution">
    <text evidence="14">The sequence shown here is derived from an EMBL/GenBank/DDBJ whole genome shotgun (WGS) entry which is preliminary data.</text>
</comment>
<keyword evidence="4 12" id="KW-0812">Transmembrane</keyword>
<dbReference type="EMBL" id="JALNTZ010000009">
    <property type="protein sequence ID" value="KAJ3641061.1"/>
    <property type="molecule type" value="Genomic_DNA"/>
</dbReference>
<dbReference type="PANTHER" id="PTHR47143">
    <property type="entry name" value="TRANSIENT RECEPTOR POTENTIAL CATION CHANNEL PROTEIN PAINLESS"/>
    <property type="match status" value="1"/>
</dbReference>
<sequence>MTLKAPNYLQGYTWIPLDESPKMDEVLELFTAVKANNLKKMEDVISRNKEIVRYRYYGCDNQNIFMIACKDQDGMSGVKKETLRILMDALGEDFKRPSTNDHWDPLHYTALNANKEKMEAIIERLNLQEVNSLVYCSKDVLEKYNVCSEQIGDTYSNNALNVLLKYGKRGDCDQFKACFELLVKNGVSVNQQDSEQRSPISFINKDDELKTIFNKVGTENNSVTNGFKFGRMNSITELVRSTLVQTQDQANGLDGSDEKSSSCTLLQLYCAKGLLDCVEYILDKGAFPERVISKNPTPPIMIAILEDHESIVKLLLNRNVILPDEILLTLLQLYSQRDVGTITKYVKMICNHLRRKEKERLQFYVTTTDEFDRTPLHYAVHYGCPDISLTLLSLGASLIDKDKFGNAPLRFIKATVLEKFFDNSVTMDDCQKNDETNFSLKIDYKSLVTNNEDSPECEFLAYLTQETRLNHLIIHPLVLTFLALKWQNIKKIVYLDLVLYLISCVCLVVYGAFFANMIKTPNLILLIPFGILLFRTTVQLTIFKIDYLKSLNNIIDLFLIGGIMYIIAAGWFPYLDNRNVLVAYSVILLTSILGIFQHMRHFSFFTIKVIMFEEITISFFHYIAFYMFPILAFAFCFYMLSENKKCMFFETIYSTMVMFAGDTDKSFPSDRFITNPIFGHFIYVVFVVLIVIILHNILIGLAVSDLQQVQKQAEFIDKKERSKFVTKIERVCYMKSKHSEFRKLKKMARVFRESRVLGVQSDKGRYVHVDEIEEGEKKCRGGRGHRVLRDGQVLNTLQEVSRNMYMRDREVENPYTIRSLHERITRMEALVLKGMKISKKKVFESRTTLK</sequence>
<evidence type="ECO:0000256" key="6">
    <source>
        <dbReference type="ARBA" id="ARBA00022989"/>
    </source>
</evidence>
<keyword evidence="3" id="KW-0716">Sensory transduction</keyword>
<evidence type="ECO:0000256" key="12">
    <source>
        <dbReference type="SAM" id="Phobius"/>
    </source>
</evidence>
<dbReference type="SUPFAM" id="SSF48403">
    <property type="entry name" value="Ankyrin repeat"/>
    <property type="match status" value="2"/>
</dbReference>
<evidence type="ECO:0000256" key="10">
    <source>
        <dbReference type="ARBA" id="ARBA00023303"/>
    </source>
</evidence>
<gene>
    <name evidence="14" type="ORF">Zmor_027584</name>
</gene>
<dbReference type="Pfam" id="PF00520">
    <property type="entry name" value="Ion_trans"/>
    <property type="match status" value="1"/>
</dbReference>
<evidence type="ECO:0000256" key="11">
    <source>
        <dbReference type="PROSITE-ProRule" id="PRU00023"/>
    </source>
</evidence>
<dbReference type="Gene3D" id="1.25.40.20">
    <property type="entry name" value="Ankyrin repeat-containing domain"/>
    <property type="match status" value="2"/>
</dbReference>
<dbReference type="GO" id="GO:0005216">
    <property type="term" value="F:monoatomic ion channel activity"/>
    <property type="evidence" value="ECO:0007669"/>
    <property type="project" value="InterPro"/>
</dbReference>
<dbReference type="SMART" id="SM00248">
    <property type="entry name" value="ANK"/>
    <property type="match status" value="6"/>
</dbReference>
<organism evidence="14 15">
    <name type="scientific">Zophobas morio</name>
    <dbReference type="NCBI Taxonomy" id="2755281"/>
    <lineage>
        <taxon>Eukaryota</taxon>
        <taxon>Metazoa</taxon>
        <taxon>Ecdysozoa</taxon>
        <taxon>Arthropoda</taxon>
        <taxon>Hexapoda</taxon>
        <taxon>Insecta</taxon>
        <taxon>Pterygota</taxon>
        <taxon>Neoptera</taxon>
        <taxon>Endopterygota</taxon>
        <taxon>Coleoptera</taxon>
        <taxon>Polyphaga</taxon>
        <taxon>Cucujiformia</taxon>
        <taxon>Tenebrionidae</taxon>
        <taxon>Zophobas</taxon>
    </lineage>
</organism>
<proteinExistence type="predicted"/>